<dbReference type="PANTHER" id="PTHR15362">
    <property type="entry name" value="PHOSPHATIDYLINOSITOL SYNTHASE"/>
    <property type="match status" value="1"/>
</dbReference>
<gene>
    <name evidence="15" type="ORF">FCC1311_058621</name>
</gene>
<evidence type="ECO:0000256" key="3">
    <source>
        <dbReference type="ARBA" id="ARBA00022516"/>
    </source>
</evidence>
<keyword evidence="9 14" id="KW-0472">Membrane</keyword>
<reference evidence="15 16" key="1">
    <citation type="submission" date="2017-12" db="EMBL/GenBank/DDBJ databases">
        <title>Sequencing, de novo assembly and annotation of complete genome of a new Thraustochytrid species, strain FCC1311.</title>
        <authorList>
            <person name="Sedici K."/>
            <person name="Godart F."/>
            <person name="Aiese Cigliano R."/>
            <person name="Sanseverino W."/>
            <person name="Barakat M."/>
            <person name="Ortet P."/>
            <person name="Marechal E."/>
            <person name="Cagnac O."/>
            <person name="Amato A."/>
        </authorList>
    </citation>
    <scope>NUCLEOTIDE SEQUENCE [LARGE SCALE GENOMIC DNA]</scope>
</reference>
<comment type="pathway">
    <text evidence="2">Lipid metabolism.</text>
</comment>
<proteinExistence type="predicted"/>
<keyword evidence="4" id="KW-0808">Transferase</keyword>
<evidence type="ECO:0000256" key="6">
    <source>
        <dbReference type="ARBA" id="ARBA00022824"/>
    </source>
</evidence>
<feature type="compositionally biased region" description="Low complexity" evidence="13">
    <location>
        <begin position="61"/>
        <end position="71"/>
    </location>
</feature>
<evidence type="ECO:0000313" key="15">
    <source>
        <dbReference type="EMBL" id="GBG25300.1"/>
    </source>
</evidence>
<dbReference type="OrthoDB" id="10265393at2759"/>
<feature type="transmembrane region" description="Helical" evidence="14">
    <location>
        <begin position="241"/>
        <end position="261"/>
    </location>
</feature>
<keyword evidence="16" id="KW-1185">Reference proteome</keyword>
<feature type="transmembrane region" description="Helical" evidence="14">
    <location>
        <begin position="150"/>
        <end position="170"/>
    </location>
</feature>
<evidence type="ECO:0000256" key="9">
    <source>
        <dbReference type="ARBA" id="ARBA00023136"/>
    </source>
</evidence>
<protein>
    <submittedName>
        <fullName evidence="15">Phosphatidylserine synthase 2</fullName>
    </submittedName>
</protein>
<keyword evidence="10" id="KW-0594">Phospholipid biosynthesis</keyword>
<feature type="region of interest" description="Disordered" evidence="13">
    <location>
        <begin position="1"/>
        <end position="71"/>
    </location>
</feature>
<keyword evidence="7 14" id="KW-1133">Transmembrane helix</keyword>
<feature type="compositionally biased region" description="Basic and acidic residues" evidence="13">
    <location>
        <begin position="18"/>
        <end position="56"/>
    </location>
</feature>
<evidence type="ECO:0000256" key="8">
    <source>
        <dbReference type="ARBA" id="ARBA00023098"/>
    </source>
</evidence>
<keyword evidence="8" id="KW-0443">Lipid metabolism</keyword>
<evidence type="ECO:0000313" key="16">
    <source>
        <dbReference type="Proteomes" id="UP000241890"/>
    </source>
</evidence>
<keyword evidence="5 14" id="KW-0812">Transmembrane</keyword>
<feature type="transmembrane region" description="Helical" evidence="14">
    <location>
        <begin position="537"/>
        <end position="558"/>
    </location>
</feature>
<dbReference type="GO" id="GO:0106245">
    <property type="term" value="F:L-serine-phosphatidylethanolamine phosphatidyltransferase activity"/>
    <property type="evidence" value="ECO:0007669"/>
    <property type="project" value="InterPro"/>
</dbReference>
<keyword evidence="3" id="KW-0444">Lipid biosynthesis</keyword>
<dbReference type="Proteomes" id="UP000241890">
    <property type="component" value="Unassembled WGS sequence"/>
</dbReference>
<feature type="transmembrane region" description="Helical" evidence="14">
    <location>
        <begin position="375"/>
        <end position="393"/>
    </location>
</feature>
<dbReference type="InParanoid" id="A0A2R5G2R8"/>
<evidence type="ECO:0000256" key="2">
    <source>
        <dbReference type="ARBA" id="ARBA00005189"/>
    </source>
</evidence>
<keyword evidence="6" id="KW-0256">Endoplasmic reticulum</keyword>
<comment type="subcellular location">
    <subcellularLocation>
        <location evidence="1">Endoplasmic reticulum membrane</location>
        <topology evidence="1">Multi-pass membrane protein</topology>
    </subcellularLocation>
</comment>
<dbReference type="PANTHER" id="PTHR15362:SF7">
    <property type="entry name" value="PHOSPHATIDYLSERINE SYNTHASE 2"/>
    <property type="match status" value="1"/>
</dbReference>
<dbReference type="Pfam" id="PF03034">
    <property type="entry name" value="PSS"/>
    <property type="match status" value="1"/>
</dbReference>
<comment type="caution">
    <text evidence="15">The sequence shown here is derived from an EMBL/GenBank/DDBJ whole genome shotgun (WGS) entry which is preliminary data.</text>
</comment>
<evidence type="ECO:0000256" key="1">
    <source>
        <dbReference type="ARBA" id="ARBA00004477"/>
    </source>
</evidence>
<feature type="transmembrane region" description="Helical" evidence="14">
    <location>
        <begin position="119"/>
        <end position="138"/>
    </location>
</feature>
<evidence type="ECO:0000256" key="5">
    <source>
        <dbReference type="ARBA" id="ARBA00022692"/>
    </source>
</evidence>
<accession>A0A2R5G2R8</accession>
<organism evidence="15 16">
    <name type="scientific">Hondaea fermentalgiana</name>
    <dbReference type="NCBI Taxonomy" id="2315210"/>
    <lineage>
        <taxon>Eukaryota</taxon>
        <taxon>Sar</taxon>
        <taxon>Stramenopiles</taxon>
        <taxon>Bigyra</taxon>
        <taxon>Labyrinthulomycetes</taxon>
        <taxon>Thraustochytrida</taxon>
        <taxon>Thraustochytriidae</taxon>
        <taxon>Hondaea</taxon>
    </lineage>
</organism>
<dbReference type="EMBL" id="BEYU01000012">
    <property type="protein sequence ID" value="GBG25300.1"/>
    <property type="molecule type" value="Genomic_DNA"/>
</dbReference>
<keyword evidence="11" id="KW-1208">Phospholipid metabolism</keyword>
<evidence type="ECO:0000256" key="12">
    <source>
        <dbReference type="ARBA" id="ARBA00025707"/>
    </source>
</evidence>
<dbReference type="AlphaFoldDB" id="A0A2R5G2R8"/>
<name>A0A2R5G2R8_9STRA</name>
<feature type="transmembrane region" description="Helical" evidence="14">
    <location>
        <begin position="343"/>
        <end position="363"/>
    </location>
</feature>
<evidence type="ECO:0000256" key="10">
    <source>
        <dbReference type="ARBA" id="ARBA00023209"/>
    </source>
</evidence>
<dbReference type="GO" id="GO:0005789">
    <property type="term" value="C:endoplasmic reticulum membrane"/>
    <property type="evidence" value="ECO:0007669"/>
    <property type="project" value="UniProtKB-SubCell"/>
</dbReference>
<feature type="transmembrane region" description="Helical" evidence="14">
    <location>
        <begin position="405"/>
        <end position="423"/>
    </location>
</feature>
<evidence type="ECO:0000256" key="14">
    <source>
        <dbReference type="SAM" id="Phobius"/>
    </source>
</evidence>
<feature type="transmembrane region" description="Helical" evidence="14">
    <location>
        <begin position="90"/>
        <end position="107"/>
    </location>
</feature>
<comment type="pathway">
    <text evidence="12">Phospholipid metabolism.</text>
</comment>
<feature type="transmembrane region" description="Helical" evidence="14">
    <location>
        <begin position="443"/>
        <end position="461"/>
    </location>
</feature>
<feature type="transmembrane region" description="Helical" evidence="14">
    <location>
        <begin position="273"/>
        <end position="296"/>
    </location>
</feature>
<evidence type="ECO:0000256" key="13">
    <source>
        <dbReference type="SAM" id="MobiDB-lite"/>
    </source>
</evidence>
<sequence length="572" mass="65999">MSEEREGRTQLRQRKTQQRAERGRTPERKGKRDDASPAFKARRDEVERSLERSAEKRRSRSLSASSTLEAASPGNIQEEGFIDAFYQPRTVTGLVLLVFFIVYLTIWKEDEIFTEENRLQRGLLLAASAFLLYSMIQLRDGHLLRPHPAVWRVVHGTGLLYFMILVYLLAQDIDGITSFLQLFDKTVGPKETEHSYGDDCRLYAADDPENPYKNIKNQLMDRFVIAHAAGYALKALILRDWALLWIVSVMFEVLEVTFQHMYPNFNECWWDHLFLDVFGCNFIGMIVGMAIVRYMGTHQFNWTGRRIESFHGYFGKMKRVALQFTPRSFETYDWHLFESWRRFAVSISVIFILLLGEMNAFFLKSTFNIPIKSDINLYRLSFWVFMTYMATFEFHRYAEGKSRRIGVNSWLAASLVSLETLLVVKHTYQQNLFRREHLAPASYIMRGWTATLVLVLLMGAFKYARWAVVRLAGAKILRDETIMVDTDDKDAAAAAAVVAEARRGKIRSSSIDLIEAVVPGSAVYMRAERTLTTFSRVLTYLIPLPLVIVLLIDCYRTAAFHPPPMPGKTNGW</sequence>
<evidence type="ECO:0000256" key="4">
    <source>
        <dbReference type="ARBA" id="ARBA00022679"/>
    </source>
</evidence>
<evidence type="ECO:0000256" key="7">
    <source>
        <dbReference type="ARBA" id="ARBA00022989"/>
    </source>
</evidence>
<evidence type="ECO:0000256" key="11">
    <source>
        <dbReference type="ARBA" id="ARBA00023264"/>
    </source>
</evidence>
<dbReference type="InterPro" id="IPR004277">
    <property type="entry name" value="PSS"/>
</dbReference>
<dbReference type="GO" id="GO:0006659">
    <property type="term" value="P:phosphatidylserine biosynthetic process"/>
    <property type="evidence" value="ECO:0007669"/>
    <property type="project" value="InterPro"/>
</dbReference>
<dbReference type="FunCoup" id="A0A2R5G2R8">
    <property type="interactions" value="51"/>
</dbReference>